<dbReference type="Pfam" id="PF12698">
    <property type="entry name" value="ABC2_membrane_3"/>
    <property type="match status" value="1"/>
</dbReference>
<dbReference type="PANTHER" id="PTHR30294">
    <property type="entry name" value="MEMBRANE COMPONENT OF ABC TRANSPORTER YHHJ-RELATED"/>
    <property type="match status" value="1"/>
</dbReference>
<keyword evidence="5 6" id="KW-0472">Membrane</keyword>
<dbReference type="InterPro" id="IPR013525">
    <property type="entry name" value="ABC2_TM"/>
</dbReference>
<feature type="transmembrane region" description="Helical" evidence="6">
    <location>
        <begin position="248"/>
        <end position="267"/>
    </location>
</feature>
<dbReference type="Proteomes" id="UP000596977">
    <property type="component" value="Unassembled WGS sequence"/>
</dbReference>
<keyword evidence="3 6" id="KW-0812">Transmembrane</keyword>
<dbReference type="GO" id="GO:0140359">
    <property type="term" value="F:ABC-type transporter activity"/>
    <property type="evidence" value="ECO:0007669"/>
    <property type="project" value="InterPro"/>
</dbReference>
<dbReference type="PANTHER" id="PTHR30294:SF47">
    <property type="entry name" value="INNER MEMBRANE TRANSPORT PERMEASE YHHJ"/>
    <property type="match status" value="1"/>
</dbReference>
<dbReference type="RefSeq" id="WP_127073483.1">
    <property type="nucleotide sequence ID" value="NZ_BMKB01000001.1"/>
</dbReference>
<evidence type="ECO:0000259" key="7">
    <source>
        <dbReference type="Pfam" id="PF12698"/>
    </source>
</evidence>
<organism evidence="8 9">
    <name type="scientific">Pelagibacterium lentulum</name>
    <dbReference type="NCBI Taxonomy" id="2029865"/>
    <lineage>
        <taxon>Bacteria</taxon>
        <taxon>Pseudomonadati</taxon>
        <taxon>Pseudomonadota</taxon>
        <taxon>Alphaproteobacteria</taxon>
        <taxon>Hyphomicrobiales</taxon>
        <taxon>Devosiaceae</taxon>
        <taxon>Pelagibacterium</taxon>
    </lineage>
</organism>
<comment type="subcellular location">
    <subcellularLocation>
        <location evidence="1">Cell membrane</location>
        <topology evidence="1">Multi-pass membrane protein</topology>
    </subcellularLocation>
</comment>
<accession>A0A916R8T4</accession>
<keyword evidence="9" id="KW-1185">Reference proteome</keyword>
<comment type="caution">
    <text evidence="8">The sequence shown here is derived from an EMBL/GenBank/DDBJ whole genome shotgun (WGS) entry which is preliminary data.</text>
</comment>
<name>A0A916R8T4_9HYPH</name>
<evidence type="ECO:0000256" key="6">
    <source>
        <dbReference type="SAM" id="Phobius"/>
    </source>
</evidence>
<evidence type="ECO:0000256" key="4">
    <source>
        <dbReference type="ARBA" id="ARBA00022989"/>
    </source>
</evidence>
<evidence type="ECO:0000256" key="1">
    <source>
        <dbReference type="ARBA" id="ARBA00004651"/>
    </source>
</evidence>
<dbReference type="GO" id="GO:0005886">
    <property type="term" value="C:plasma membrane"/>
    <property type="evidence" value="ECO:0007669"/>
    <property type="project" value="UniProtKB-SubCell"/>
</dbReference>
<dbReference type="AlphaFoldDB" id="A0A916R8T4"/>
<evidence type="ECO:0000313" key="9">
    <source>
        <dbReference type="Proteomes" id="UP000596977"/>
    </source>
</evidence>
<evidence type="ECO:0000256" key="5">
    <source>
        <dbReference type="ARBA" id="ARBA00023136"/>
    </source>
</evidence>
<proteinExistence type="predicted"/>
<dbReference type="OrthoDB" id="9784671at2"/>
<feature type="transmembrane region" description="Helical" evidence="6">
    <location>
        <begin position="195"/>
        <end position="222"/>
    </location>
</feature>
<gene>
    <name evidence="8" type="ORF">GCM10011499_04770</name>
</gene>
<reference evidence="8 9" key="1">
    <citation type="journal article" date="2014" name="Int. J. Syst. Evol. Microbiol.">
        <title>Complete genome sequence of Corynebacterium casei LMG S-19264T (=DSM 44701T), isolated from a smear-ripened cheese.</title>
        <authorList>
            <consortium name="US DOE Joint Genome Institute (JGI-PGF)"/>
            <person name="Walter F."/>
            <person name="Albersmeier A."/>
            <person name="Kalinowski J."/>
            <person name="Ruckert C."/>
        </authorList>
    </citation>
    <scope>NUCLEOTIDE SEQUENCE [LARGE SCALE GENOMIC DNA]</scope>
    <source>
        <strain evidence="8 9">CGMCC 1.15896</strain>
    </source>
</reference>
<evidence type="ECO:0000256" key="2">
    <source>
        <dbReference type="ARBA" id="ARBA00022475"/>
    </source>
</evidence>
<dbReference type="InterPro" id="IPR051449">
    <property type="entry name" value="ABC-2_transporter_component"/>
</dbReference>
<feature type="transmembrane region" description="Helical" evidence="6">
    <location>
        <begin position="32"/>
        <end position="52"/>
    </location>
</feature>
<evidence type="ECO:0000256" key="3">
    <source>
        <dbReference type="ARBA" id="ARBA00022692"/>
    </source>
</evidence>
<feature type="domain" description="ABC-2 type transporter transmembrane" evidence="7">
    <location>
        <begin position="32"/>
        <end position="385"/>
    </location>
</feature>
<feature type="transmembrane region" description="Helical" evidence="6">
    <location>
        <begin position="279"/>
        <end position="302"/>
    </location>
</feature>
<dbReference type="Gene3D" id="3.40.1710.10">
    <property type="entry name" value="abc type-2 transporter like domain"/>
    <property type="match status" value="1"/>
</dbReference>
<evidence type="ECO:0000313" key="8">
    <source>
        <dbReference type="EMBL" id="GGA38417.1"/>
    </source>
</evidence>
<protein>
    <submittedName>
        <fullName evidence="8">Membrane protein</fullName>
    </submittedName>
</protein>
<feature type="transmembrane region" description="Helical" evidence="6">
    <location>
        <begin position="309"/>
        <end position="328"/>
    </location>
</feature>
<feature type="transmembrane region" description="Helical" evidence="6">
    <location>
        <begin position="369"/>
        <end position="390"/>
    </location>
</feature>
<keyword evidence="4 6" id="KW-1133">Transmembrane helix</keyword>
<dbReference type="EMBL" id="BMKB01000001">
    <property type="protein sequence ID" value="GGA38417.1"/>
    <property type="molecule type" value="Genomic_DNA"/>
</dbReference>
<keyword evidence="2" id="KW-1003">Cell membrane</keyword>
<sequence length="406" mass="43645">MTEPVQKQRKGPAPGFMLVFRREVRRIMRRPGLLFLVLVFPLLVFFCLAAIFRGGVPADLPIVVIDHDRTTISRQIISQIDAAPEVAVAYRVNDLASARALIVDGSAYGALLIPANLERDARAGRQPEIVIFYNNQFMTPGSIVARAMQTAASTVSSAIAVSARMAHGELRHRAIEAANPIPLQQSPLFNPGLDYIHFLLAALLPAALQIFIAASTVYTVALERQIAGGLGRIERLGGGIAPAMIGKLLPYTIAYTTILLLGDAVLVHIYGTPFMGNGWLYLGASLLFVLAYQFSGALFAVLAGDVVRALGLAGLYTAPAFGFAGVSFPRVAMNGFAYGWSAILPLTWYLQIRVDQMLRAAPLQSSLPALGYLCALTALFGFLLVLVLVLKKRAASRQADQVVVAA</sequence>